<keyword evidence="3" id="KW-0812">Transmembrane</keyword>
<organism evidence="6 7">
    <name type="scientific">Patella caerulea</name>
    <name type="common">Rayed Mediterranean limpet</name>
    <dbReference type="NCBI Taxonomy" id="87958"/>
    <lineage>
        <taxon>Eukaryota</taxon>
        <taxon>Metazoa</taxon>
        <taxon>Spiralia</taxon>
        <taxon>Lophotrochozoa</taxon>
        <taxon>Mollusca</taxon>
        <taxon>Gastropoda</taxon>
        <taxon>Patellogastropoda</taxon>
        <taxon>Patelloidea</taxon>
        <taxon>Patellidae</taxon>
        <taxon>Patella</taxon>
    </lineage>
</organism>
<accession>A0AAN8G2G7</accession>
<reference evidence="6 7" key="1">
    <citation type="submission" date="2024-01" db="EMBL/GenBank/DDBJ databases">
        <title>The genome of the rayed Mediterranean limpet Patella caerulea (Linnaeus, 1758).</title>
        <authorList>
            <person name="Anh-Thu Weber A."/>
            <person name="Halstead-Nussloch G."/>
        </authorList>
    </citation>
    <scope>NUCLEOTIDE SEQUENCE [LARGE SCALE GENOMIC DNA]</scope>
    <source>
        <strain evidence="6">AATW-2023a</strain>
        <tissue evidence="6">Whole specimen</tissue>
    </source>
</reference>
<dbReference type="Pfam" id="PF07693">
    <property type="entry name" value="KAP_NTPase"/>
    <property type="match status" value="1"/>
</dbReference>
<dbReference type="InterPro" id="IPR013761">
    <property type="entry name" value="SAM/pointed_sf"/>
</dbReference>
<keyword evidence="1" id="KW-0040">ANK repeat</keyword>
<dbReference type="InterPro" id="IPR036770">
    <property type="entry name" value="Ankyrin_rpt-contain_sf"/>
</dbReference>
<dbReference type="GO" id="GO:0030165">
    <property type="term" value="F:PDZ domain binding"/>
    <property type="evidence" value="ECO:0007669"/>
    <property type="project" value="TreeGrafter"/>
</dbReference>
<feature type="compositionally biased region" description="Basic and acidic residues" evidence="2">
    <location>
        <begin position="1499"/>
        <end position="1512"/>
    </location>
</feature>
<gene>
    <name evidence="6" type="ORF">SNE40_021058</name>
</gene>
<feature type="transmembrane region" description="Helical" evidence="3">
    <location>
        <begin position="499"/>
        <end position="520"/>
    </location>
</feature>
<feature type="repeat" description="ANK" evidence="1">
    <location>
        <begin position="137"/>
        <end position="169"/>
    </location>
</feature>
<dbReference type="Gene3D" id="1.25.40.20">
    <property type="entry name" value="Ankyrin repeat-containing domain"/>
    <property type="match status" value="4"/>
</dbReference>
<dbReference type="PANTHER" id="PTHR24116">
    <property type="entry name" value="KINASE D-INTERACTING SUBSTRATE OF 220 KDA"/>
    <property type="match status" value="1"/>
</dbReference>
<dbReference type="Pfam" id="PF23307">
    <property type="entry name" value="SAM_KIDINS220"/>
    <property type="match status" value="1"/>
</dbReference>
<feature type="repeat" description="ANK" evidence="1">
    <location>
        <begin position="302"/>
        <end position="334"/>
    </location>
</feature>
<feature type="repeat" description="ANK" evidence="1">
    <location>
        <begin position="236"/>
        <end position="268"/>
    </location>
</feature>
<feature type="region of interest" description="Disordered" evidence="2">
    <location>
        <begin position="1499"/>
        <end position="1559"/>
    </location>
</feature>
<feature type="region of interest" description="Disordered" evidence="2">
    <location>
        <begin position="1284"/>
        <end position="1336"/>
    </location>
</feature>
<feature type="repeat" description="ANK" evidence="1">
    <location>
        <begin position="71"/>
        <end position="103"/>
    </location>
</feature>
<dbReference type="InterPro" id="IPR002110">
    <property type="entry name" value="Ankyrin_rpt"/>
</dbReference>
<dbReference type="InterPro" id="IPR052771">
    <property type="entry name" value="Neurotrophin_sig_adaptor"/>
</dbReference>
<evidence type="ECO:0000256" key="2">
    <source>
        <dbReference type="SAM" id="MobiDB-lite"/>
    </source>
</evidence>
<comment type="caution">
    <text evidence="6">The sequence shown here is derived from an EMBL/GenBank/DDBJ whole genome shotgun (WGS) entry which is preliminary data.</text>
</comment>
<feature type="compositionally biased region" description="Basic and acidic residues" evidence="2">
    <location>
        <begin position="1288"/>
        <end position="1303"/>
    </location>
</feature>
<feature type="repeat" description="ANK" evidence="1">
    <location>
        <begin position="104"/>
        <end position="136"/>
    </location>
</feature>
<feature type="repeat" description="ANK" evidence="1">
    <location>
        <begin position="368"/>
        <end position="391"/>
    </location>
</feature>
<dbReference type="InterPro" id="IPR011646">
    <property type="entry name" value="KAP_P-loop"/>
</dbReference>
<evidence type="ECO:0000256" key="1">
    <source>
        <dbReference type="PROSITE-ProRule" id="PRU00023"/>
    </source>
</evidence>
<dbReference type="SMART" id="SM00248">
    <property type="entry name" value="ANK"/>
    <property type="match status" value="12"/>
</dbReference>
<evidence type="ECO:0000259" key="4">
    <source>
        <dbReference type="Pfam" id="PF07693"/>
    </source>
</evidence>
<evidence type="ECO:0000313" key="7">
    <source>
        <dbReference type="Proteomes" id="UP001347796"/>
    </source>
</evidence>
<feature type="repeat" description="ANK" evidence="1">
    <location>
        <begin position="38"/>
        <end position="70"/>
    </location>
</feature>
<evidence type="ECO:0008006" key="8">
    <source>
        <dbReference type="Google" id="ProtNLM"/>
    </source>
</evidence>
<feature type="transmembrane region" description="Helical" evidence="3">
    <location>
        <begin position="526"/>
        <end position="547"/>
    </location>
</feature>
<keyword evidence="7" id="KW-1185">Reference proteome</keyword>
<dbReference type="InterPro" id="IPR057092">
    <property type="entry name" value="SAM_KIDINS220"/>
</dbReference>
<proteinExistence type="predicted"/>
<feature type="domain" description="KAP NTPase" evidence="4">
    <location>
        <begin position="441"/>
        <end position="957"/>
    </location>
</feature>
<evidence type="ECO:0000256" key="3">
    <source>
        <dbReference type="SAM" id="Phobius"/>
    </source>
</evidence>
<feature type="repeat" description="ANK" evidence="1">
    <location>
        <begin position="170"/>
        <end position="202"/>
    </location>
</feature>
<dbReference type="PROSITE" id="PS50297">
    <property type="entry name" value="ANK_REP_REGION"/>
    <property type="match status" value="9"/>
</dbReference>
<dbReference type="Proteomes" id="UP001347796">
    <property type="component" value="Unassembled WGS sequence"/>
</dbReference>
<feature type="repeat" description="ANK" evidence="1">
    <location>
        <begin position="203"/>
        <end position="235"/>
    </location>
</feature>
<dbReference type="PANTHER" id="PTHR24116:SF0">
    <property type="entry name" value="KINASE D-INTERACTING SUBSTRATE OF 220 KDA"/>
    <property type="match status" value="1"/>
</dbReference>
<dbReference type="GO" id="GO:0019887">
    <property type="term" value="F:protein kinase regulator activity"/>
    <property type="evidence" value="ECO:0007669"/>
    <property type="project" value="TreeGrafter"/>
</dbReference>
<protein>
    <recommendedName>
        <fullName evidence="8">KAP NTPase domain-containing protein</fullName>
    </recommendedName>
</protein>
<feature type="transmembrane region" description="Helical" evidence="3">
    <location>
        <begin position="696"/>
        <end position="717"/>
    </location>
</feature>
<name>A0AAN8G2G7_PATCE</name>
<feature type="domain" description="Kinase D-interacting substrate of 220 kDa-like SAM" evidence="5">
    <location>
        <begin position="1183"/>
        <end position="1266"/>
    </location>
</feature>
<evidence type="ECO:0000313" key="6">
    <source>
        <dbReference type="EMBL" id="KAK6168547.1"/>
    </source>
</evidence>
<feature type="repeat" description="ANK" evidence="1">
    <location>
        <begin position="269"/>
        <end position="301"/>
    </location>
</feature>
<keyword evidence="3" id="KW-1133">Transmembrane helix</keyword>
<keyword evidence="3" id="KW-0472">Membrane</keyword>
<feature type="repeat" description="ANK" evidence="1">
    <location>
        <begin position="335"/>
        <end position="367"/>
    </location>
</feature>
<dbReference type="Pfam" id="PF00023">
    <property type="entry name" value="Ank"/>
    <property type="match status" value="3"/>
</dbReference>
<dbReference type="Gene3D" id="1.10.150.50">
    <property type="entry name" value="Transcription Factor, Ets-1"/>
    <property type="match status" value="1"/>
</dbReference>
<dbReference type="Pfam" id="PF12796">
    <property type="entry name" value="Ank_2"/>
    <property type="match status" value="3"/>
</dbReference>
<dbReference type="EMBL" id="JAZGQO010000016">
    <property type="protein sequence ID" value="KAK6168547.1"/>
    <property type="molecule type" value="Genomic_DNA"/>
</dbReference>
<sequence>MAKFKSQMLWENIEKGDLSAVHGLLDSGNINLEERNETGQTFLMVACDNGELNIVRELLEAGVDPNAVDNDNWSALLCAAKEGHLEIVIELLERDAAIEHRDMCGWTPLMWASYKGRVIVVQELLEKGANPNAEAEHNMTSLAWASGRGHIDIVVMLLEKGAKPNAADKYGTTPLIWAARKGIVEIVEALLAEGANADASGMNSWTPLLVATKGGYTEVVQALLKYDPNVNAVDTDGLTALAIAAKEGYVAIVGDLIAQGAYVNMADRVGDTILIHAVKGGYIEVVSALLSRHVDIDVQGSEGKTALYWAVEKDHTQIVKKILDQDPDLEVCTKDNDTALLRAVRSRNEESVKLLMEKGAKVSAADKRGDTPLHIAIRARSKRITELLLRNPRNSRLLYRPNKSEETPYKMDSCYQRSILTQIFGHRNLNATDAENLLGYEIYSSALADILSEPALITPISIGLYAKWGSGKSFLLGKLKSEMKVFTHQNIIVDDDIKFGWVLFLLLLFINLVIGETLALTVRFEVGLAVGFGLFVLEYAFLGVIHVCKKRHNSSFAIRIGVMFNRKLHLITLFLRMLFCIPKRISSQEKLNYANGSAYSVRFLFSDCTRLTSVGGEKSLAAMIATLCVAVEQEYGFLVARLFRVFEPQFGSSKKASFKCICCIPYFVLVLLIILLIAASIALVTVFKISSVPVNAILISFICVIGLSFITNLYTWAQAGMALLNSQKRRVLSAADKVDVLKIDGFMQQLKTEVDMMGTLVNCMDAFTDRQTRLVVVVDGLDSCEQDKVLQVLDTVNSLFSDDHSPFIVILAVDPHIIIKGIEQNLQTRFDSNVNGYDYLRNVVHLPFYLQSQGVRIPKQNLTVAFSSETSVHHSESPAKPYAHQDSFKSSTSIEKGYSHKKVTNKMSSILSESLPGMNYSSSVDLSNTFVKNDYFSDINPRSMRRLMNIVAVTARLLRAYHIEFNWHRLAAWINIIEQWPYRVSWIIYYFEETEELDDSTSLHSLYQKISPRIPASKDIDPLLEIDRNVRKLEAFLASKSGNYPLLNISDLRKFLGCTINLDPYLRKLIREFQHNADRMDYSISGLYPQPPPPPGMVSRESEANFLGSRFPSKTNTMGTPTRHPLNMAYANQMMQYGNAMPGMMPMPMQMQMMPPGPAVSSASWPTSRPSPQVFLKEYNREFHLSQMSVTDVSLLLEKLSGINQSLVSQYAVAIRENNITGLVLANCDMDELGKVMEMKFGDWQLFKAAILSLREVEYQPQDQDPSNLGPGKYSDSVLYGKGNSLYDTDKSRRQSTDADGSTRRRASAGALRKQSFGNSQMSPPRGDDLSPVKPRFKRNDSIVQQLSLETAILREALEEFTEEGLIEEMDGPDKPMFNISDDEGISSYTDTLKQYPVRSMSCPASSMRSRTNDKVEPDIDAAESDIMAALAIEEISSTSTTDHEPHSSIAKSFSTSIEKLTKPIVQALENRKTKKMDTIPLVGLSSSSSTDCSIENLEKNDKEGKMDRESRSVPAVITIESDGKKQRSGSLKSAEDYFLPTVETSHKSQEEAGSEYFL</sequence>
<feature type="transmembrane region" description="Helical" evidence="3">
    <location>
        <begin position="664"/>
        <end position="690"/>
    </location>
</feature>
<dbReference type="PROSITE" id="PS50088">
    <property type="entry name" value="ANK_REPEAT"/>
    <property type="match status" value="11"/>
</dbReference>
<dbReference type="SUPFAM" id="SSF48403">
    <property type="entry name" value="Ankyrin repeat"/>
    <property type="match status" value="1"/>
</dbReference>
<evidence type="ECO:0000259" key="5">
    <source>
        <dbReference type="Pfam" id="PF23307"/>
    </source>
</evidence>